<keyword evidence="2" id="KW-1185">Reference proteome</keyword>
<evidence type="ECO:0000313" key="1">
    <source>
        <dbReference type="EMBL" id="GCE26503.1"/>
    </source>
</evidence>
<evidence type="ECO:0000313" key="2">
    <source>
        <dbReference type="Proteomes" id="UP000287171"/>
    </source>
</evidence>
<name>A0A402B580_9CHLR</name>
<sequence length="62" mass="6861">MVLKGKDFVPLKVILNMTNIPTGLHAKANHGKLAEKYVPPSMTHSPRLSSEDIAKRCTLQCM</sequence>
<gene>
    <name evidence="1" type="ORF">KDA_19870</name>
</gene>
<dbReference type="Proteomes" id="UP000287171">
    <property type="component" value="Unassembled WGS sequence"/>
</dbReference>
<organism evidence="1 2">
    <name type="scientific">Dictyobacter alpinus</name>
    <dbReference type="NCBI Taxonomy" id="2014873"/>
    <lineage>
        <taxon>Bacteria</taxon>
        <taxon>Bacillati</taxon>
        <taxon>Chloroflexota</taxon>
        <taxon>Ktedonobacteria</taxon>
        <taxon>Ktedonobacterales</taxon>
        <taxon>Dictyobacteraceae</taxon>
        <taxon>Dictyobacter</taxon>
    </lineage>
</organism>
<accession>A0A402B580</accession>
<comment type="caution">
    <text evidence="1">The sequence shown here is derived from an EMBL/GenBank/DDBJ whole genome shotgun (WGS) entry which is preliminary data.</text>
</comment>
<proteinExistence type="predicted"/>
<dbReference type="EMBL" id="BIFT01000001">
    <property type="protein sequence ID" value="GCE26503.1"/>
    <property type="molecule type" value="Genomic_DNA"/>
</dbReference>
<reference evidence="2" key="1">
    <citation type="submission" date="2018-12" db="EMBL/GenBank/DDBJ databases">
        <title>Tengunoibacter tsumagoiensis gen. nov., sp. nov., Dictyobacter kobayashii sp. nov., D. alpinus sp. nov., and D. joshuensis sp. nov. and description of Dictyobacteraceae fam. nov. within the order Ktedonobacterales isolated from Tengu-no-mugimeshi.</title>
        <authorList>
            <person name="Wang C.M."/>
            <person name="Zheng Y."/>
            <person name="Sakai Y."/>
            <person name="Toyoda A."/>
            <person name="Minakuchi Y."/>
            <person name="Abe K."/>
            <person name="Yokota A."/>
            <person name="Yabe S."/>
        </authorList>
    </citation>
    <scope>NUCLEOTIDE SEQUENCE [LARGE SCALE GENOMIC DNA]</scope>
    <source>
        <strain evidence="2">Uno16</strain>
    </source>
</reference>
<dbReference type="AlphaFoldDB" id="A0A402B580"/>
<protein>
    <submittedName>
        <fullName evidence="1">Uncharacterized protein</fullName>
    </submittedName>
</protein>